<dbReference type="Pfam" id="PF09374">
    <property type="entry name" value="PG_binding_3"/>
    <property type="match status" value="1"/>
</dbReference>
<evidence type="ECO:0000256" key="1">
    <source>
        <dbReference type="SAM" id="MobiDB-lite"/>
    </source>
</evidence>
<organism evidence="5 6">
    <name type="scientific">Rhizobium fredii</name>
    <name type="common">Sinorhizobium fredii</name>
    <dbReference type="NCBI Taxonomy" id="380"/>
    <lineage>
        <taxon>Bacteria</taxon>
        <taxon>Pseudomonadati</taxon>
        <taxon>Pseudomonadota</taxon>
        <taxon>Alphaproteobacteria</taxon>
        <taxon>Hyphomicrobiales</taxon>
        <taxon>Rhizobiaceae</taxon>
        <taxon>Sinorhizobium/Ensifer group</taxon>
        <taxon>Sinorhizobium</taxon>
    </lineage>
</organism>
<protein>
    <submittedName>
        <fullName evidence="5">Lysozyme family protein</fullName>
    </submittedName>
</protein>
<dbReference type="InterPro" id="IPR008565">
    <property type="entry name" value="TtsA-like_GH18_dom"/>
</dbReference>
<sequence length="281" mass="29638">MARETLPVALELMFGDEGGYSNRSSDRGNWLHGALVGTKYGVTGATLAAHRGVKSVTADQVRAMSREEAVDIYRRSFWPQCGGDLLPPGLDYAVFNSGGMSGPSRAVKILQSVLGVREDGHVGEQTLGAVRKYPGGVSTLVHAYCDAYMRFLRSLTNAKTGFPVNGRGWTIRITGKDPKGEWADQLGVVGNAASLAADAGGQTVEKPQTPPEAAAKADSRDTGLREILKKPEAWGPIGSILTAGGAIIAGNGPVQWALAAIMVASAGLGLWYFVRRVREAG</sequence>
<keyword evidence="2" id="KW-1133">Transmembrane helix</keyword>
<name>A0A2L0H5M9_RHIFR</name>
<dbReference type="InterPro" id="IPR018537">
    <property type="entry name" value="Peptidoglycan-bd_3"/>
</dbReference>
<feature type="transmembrane region" description="Helical" evidence="2">
    <location>
        <begin position="256"/>
        <end position="274"/>
    </location>
</feature>
<feature type="domain" description="Peptidoglycan binding" evidence="4">
    <location>
        <begin position="105"/>
        <end position="170"/>
    </location>
</feature>
<reference evidence="5 6" key="1">
    <citation type="submission" date="2017-10" db="EMBL/GenBank/DDBJ databases">
        <title>Analysis of the genome sequences of Rhizobium populations associated to common bean (phaseolus vulgaris).</title>
        <authorList>
            <person name="Bustos P."/>
            <person name="Santamaria R.I."/>
            <person name="Miranda-Sanchez F."/>
            <person name="Perez-Carrascal O."/>
            <person name="Juarez S."/>
            <person name="Lozano L."/>
            <person name="Martinez-Flores I."/>
            <person name="Vinuesa P."/>
            <person name="Martinez-Romero E."/>
            <person name="Cevallos M.A."/>
            <person name="Romero D."/>
            <person name="Davila G."/>
            <person name="Gonzalez V."/>
        </authorList>
    </citation>
    <scope>NUCLEOTIDE SEQUENCE [LARGE SCALE GENOMIC DNA]</scope>
    <source>
        <strain evidence="5 6">NXT3</strain>
    </source>
</reference>
<keyword evidence="2" id="KW-0812">Transmembrane</keyword>
<evidence type="ECO:0000256" key="2">
    <source>
        <dbReference type="SAM" id="Phobius"/>
    </source>
</evidence>
<keyword evidence="2" id="KW-0472">Membrane</keyword>
<dbReference type="Gene3D" id="1.20.141.10">
    <property type="entry name" value="Chitosanase, subunit A, domain 1"/>
    <property type="match status" value="1"/>
</dbReference>
<dbReference type="CDD" id="cd13926">
    <property type="entry name" value="N-acetylmuramidase_GH108"/>
    <property type="match status" value="1"/>
</dbReference>
<evidence type="ECO:0000259" key="4">
    <source>
        <dbReference type="Pfam" id="PF09374"/>
    </source>
</evidence>
<dbReference type="EMBL" id="CP024307">
    <property type="protein sequence ID" value="AUX76785.1"/>
    <property type="molecule type" value="Genomic_DNA"/>
</dbReference>
<accession>A0A2L0H5M9</accession>
<evidence type="ECO:0000313" key="5">
    <source>
        <dbReference type="EMBL" id="AUX76785.1"/>
    </source>
</evidence>
<feature type="domain" description="TtsA-like Glycoside hydrolase family 108" evidence="3">
    <location>
        <begin position="13"/>
        <end position="98"/>
    </location>
</feature>
<dbReference type="Proteomes" id="UP000239340">
    <property type="component" value="Chromosome"/>
</dbReference>
<dbReference type="InterPro" id="IPR023346">
    <property type="entry name" value="Lysozyme-like_dom_sf"/>
</dbReference>
<dbReference type="AlphaFoldDB" id="A0A2L0H5M9"/>
<dbReference type="RefSeq" id="WP_234819692.1">
    <property type="nucleotide sequence ID" value="NZ_CP024307.1"/>
</dbReference>
<evidence type="ECO:0000259" key="3">
    <source>
        <dbReference type="Pfam" id="PF05838"/>
    </source>
</evidence>
<feature type="region of interest" description="Disordered" evidence="1">
    <location>
        <begin position="199"/>
        <end position="221"/>
    </location>
</feature>
<gene>
    <name evidence="5" type="ORF">NXT3_CH02220</name>
</gene>
<evidence type="ECO:0000313" key="6">
    <source>
        <dbReference type="Proteomes" id="UP000239340"/>
    </source>
</evidence>
<dbReference type="Pfam" id="PF05838">
    <property type="entry name" value="Glyco_hydro_108"/>
    <property type="match status" value="1"/>
</dbReference>
<dbReference type="SUPFAM" id="SSF53955">
    <property type="entry name" value="Lysozyme-like"/>
    <property type="match status" value="1"/>
</dbReference>
<proteinExistence type="predicted"/>